<dbReference type="PANTHER" id="PTHR23506">
    <property type="entry name" value="GH10249P"/>
    <property type="match status" value="1"/>
</dbReference>
<evidence type="ECO:0000256" key="4">
    <source>
        <dbReference type="ARBA" id="ARBA00022989"/>
    </source>
</evidence>
<feature type="transmembrane region" description="Helical" evidence="7">
    <location>
        <begin position="166"/>
        <end position="189"/>
    </location>
</feature>
<feature type="compositionally biased region" description="Basic and acidic residues" evidence="6">
    <location>
        <begin position="11"/>
        <end position="23"/>
    </location>
</feature>
<dbReference type="InterPro" id="IPR011701">
    <property type="entry name" value="MFS"/>
</dbReference>
<accession>A0A0D3I6P7</accession>
<dbReference type="PaxDb" id="2903-EOD06932"/>
<keyword evidence="3 7" id="KW-0812">Transmembrane</keyword>
<dbReference type="Proteomes" id="UP000013827">
    <property type="component" value="Unassembled WGS sequence"/>
</dbReference>
<dbReference type="PROSITE" id="PS50850">
    <property type="entry name" value="MFS"/>
    <property type="match status" value="1"/>
</dbReference>
<dbReference type="KEGG" id="ehx:EMIHUDRAFT_438616"/>
<evidence type="ECO:0000256" key="1">
    <source>
        <dbReference type="ARBA" id="ARBA00004141"/>
    </source>
</evidence>
<dbReference type="GeneID" id="17253048"/>
<proteinExistence type="predicted"/>
<protein>
    <recommendedName>
        <fullName evidence="8">Major facilitator superfamily (MFS) profile domain-containing protein</fullName>
    </recommendedName>
</protein>
<name>A0A0D3I6P7_EMIH1</name>
<dbReference type="PANTHER" id="PTHR23506:SF26">
    <property type="entry name" value="MFS-TYPE TRANSPORTER SLC18B1"/>
    <property type="match status" value="1"/>
</dbReference>
<dbReference type="GO" id="GO:0022857">
    <property type="term" value="F:transmembrane transporter activity"/>
    <property type="evidence" value="ECO:0007669"/>
    <property type="project" value="InterPro"/>
</dbReference>
<dbReference type="EnsemblProtists" id="EOD06932">
    <property type="protein sequence ID" value="EOD06932"/>
    <property type="gene ID" value="EMIHUDRAFT_438616"/>
</dbReference>
<feature type="domain" description="Major facilitator superfamily (MFS) profile" evidence="8">
    <location>
        <begin position="30"/>
        <end position="271"/>
    </location>
</feature>
<dbReference type="InterPro" id="IPR020846">
    <property type="entry name" value="MFS_dom"/>
</dbReference>
<reference evidence="9" key="2">
    <citation type="submission" date="2024-10" db="UniProtKB">
        <authorList>
            <consortium name="EnsemblProtists"/>
        </authorList>
    </citation>
    <scope>IDENTIFICATION</scope>
</reference>
<feature type="transmembrane region" description="Helical" evidence="7">
    <location>
        <begin position="97"/>
        <end position="115"/>
    </location>
</feature>
<dbReference type="RefSeq" id="XP_005759361.1">
    <property type="nucleotide sequence ID" value="XM_005759304.1"/>
</dbReference>
<evidence type="ECO:0000256" key="6">
    <source>
        <dbReference type="SAM" id="MobiDB-lite"/>
    </source>
</evidence>
<dbReference type="Gene3D" id="1.20.1250.20">
    <property type="entry name" value="MFS general substrate transporter like domains"/>
    <property type="match status" value="1"/>
</dbReference>
<dbReference type="AlphaFoldDB" id="A0A0D3I6P7"/>
<feature type="region of interest" description="Disordered" evidence="6">
    <location>
        <begin position="229"/>
        <end position="271"/>
    </location>
</feature>
<dbReference type="InterPro" id="IPR036259">
    <property type="entry name" value="MFS_trans_sf"/>
</dbReference>
<keyword evidence="5 7" id="KW-0472">Membrane</keyword>
<comment type="subcellular location">
    <subcellularLocation>
        <location evidence="1">Membrane</location>
        <topology evidence="1">Multi-pass membrane protein</topology>
    </subcellularLocation>
</comment>
<keyword evidence="4 7" id="KW-1133">Transmembrane helix</keyword>
<sequence length="271" mass="28083">MADDNLLDGGQRSDEQHEDEQRAAEPPRGLLLIGVYSVLFLRYVIATFLSAFFTPVATAWGISGSFNGLIFAAYPAGMSLTSLFAPQIVQRLGTRTAISLGLQLTSVLTLAFGLTPDAVDAWGGETAQYKWGFLGFYWLSGLLGSVAENAAIILATQQFPDRLGTVMASIGTISGVGCMVGPVVGGVLYDLPADGSMGMRFRFPFFVCALASLALVLPLRAIMPAGGISSDGAGGEGRAEDTPGAGGREDAPDEPVSPATAKAGAAELGLE</sequence>
<evidence type="ECO:0000259" key="8">
    <source>
        <dbReference type="PROSITE" id="PS50850"/>
    </source>
</evidence>
<feature type="transmembrane region" description="Helical" evidence="7">
    <location>
        <begin position="201"/>
        <end position="219"/>
    </location>
</feature>
<evidence type="ECO:0000256" key="7">
    <source>
        <dbReference type="SAM" id="Phobius"/>
    </source>
</evidence>
<dbReference type="SUPFAM" id="SSF103473">
    <property type="entry name" value="MFS general substrate transporter"/>
    <property type="match status" value="1"/>
</dbReference>
<evidence type="ECO:0000256" key="2">
    <source>
        <dbReference type="ARBA" id="ARBA00022448"/>
    </source>
</evidence>
<evidence type="ECO:0000313" key="10">
    <source>
        <dbReference type="Proteomes" id="UP000013827"/>
    </source>
</evidence>
<dbReference type="GO" id="GO:0016020">
    <property type="term" value="C:membrane"/>
    <property type="evidence" value="ECO:0007669"/>
    <property type="project" value="UniProtKB-SubCell"/>
</dbReference>
<dbReference type="InterPro" id="IPR050930">
    <property type="entry name" value="MFS_Vesicular_Transporter"/>
</dbReference>
<evidence type="ECO:0000313" key="9">
    <source>
        <dbReference type="EnsemblProtists" id="EOD06932"/>
    </source>
</evidence>
<organism evidence="9 10">
    <name type="scientific">Emiliania huxleyi (strain CCMP1516)</name>
    <dbReference type="NCBI Taxonomy" id="280463"/>
    <lineage>
        <taxon>Eukaryota</taxon>
        <taxon>Haptista</taxon>
        <taxon>Haptophyta</taxon>
        <taxon>Prymnesiophyceae</taxon>
        <taxon>Isochrysidales</taxon>
        <taxon>Noelaerhabdaceae</taxon>
        <taxon>Emiliania</taxon>
    </lineage>
</organism>
<feature type="transmembrane region" description="Helical" evidence="7">
    <location>
        <begin position="65"/>
        <end position="85"/>
    </location>
</feature>
<feature type="region of interest" description="Disordered" evidence="6">
    <location>
        <begin position="1"/>
        <end position="23"/>
    </location>
</feature>
<dbReference type="STRING" id="2903.R1BCC6"/>
<dbReference type="Pfam" id="PF07690">
    <property type="entry name" value="MFS_1"/>
    <property type="match status" value="1"/>
</dbReference>
<keyword evidence="10" id="KW-1185">Reference proteome</keyword>
<feature type="transmembrane region" description="Helical" evidence="7">
    <location>
        <begin position="30"/>
        <end position="53"/>
    </location>
</feature>
<evidence type="ECO:0000256" key="5">
    <source>
        <dbReference type="ARBA" id="ARBA00023136"/>
    </source>
</evidence>
<keyword evidence="2" id="KW-0813">Transport</keyword>
<evidence type="ECO:0000256" key="3">
    <source>
        <dbReference type="ARBA" id="ARBA00022692"/>
    </source>
</evidence>
<dbReference type="HOGENOM" id="CLU_1172539_0_0_1"/>
<reference evidence="10" key="1">
    <citation type="journal article" date="2013" name="Nature">
        <title>Pan genome of the phytoplankton Emiliania underpins its global distribution.</title>
        <authorList>
            <person name="Read B.A."/>
            <person name="Kegel J."/>
            <person name="Klute M.J."/>
            <person name="Kuo A."/>
            <person name="Lefebvre S.C."/>
            <person name="Maumus F."/>
            <person name="Mayer C."/>
            <person name="Miller J."/>
            <person name="Monier A."/>
            <person name="Salamov A."/>
            <person name="Young J."/>
            <person name="Aguilar M."/>
            <person name="Claverie J.M."/>
            <person name="Frickenhaus S."/>
            <person name="Gonzalez K."/>
            <person name="Herman E.K."/>
            <person name="Lin Y.C."/>
            <person name="Napier J."/>
            <person name="Ogata H."/>
            <person name="Sarno A.F."/>
            <person name="Shmutz J."/>
            <person name="Schroeder D."/>
            <person name="de Vargas C."/>
            <person name="Verret F."/>
            <person name="von Dassow P."/>
            <person name="Valentin K."/>
            <person name="Van de Peer Y."/>
            <person name="Wheeler G."/>
            <person name="Dacks J.B."/>
            <person name="Delwiche C.F."/>
            <person name="Dyhrman S.T."/>
            <person name="Glockner G."/>
            <person name="John U."/>
            <person name="Richards T."/>
            <person name="Worden A.Z."/>
            <person name="Zhang X."/>
            <person name="Grigoriev I.V."/>
            <person name="Allen A.E."/>
            <person name="Bidle K."/>
            <person name="Borodovsky M."/>
            <person name="Bowler C."/>
            <person name="Brownlee C."/>
            <person name="Cock J.M."/>
            <person name="Elias M."/>
            <person name="Gladyshev V.N."/>
            <person name="Groth M."/>
            <person name="Guda C."/>
            <person name="Hadaegh A."/>
            <person name="Iglesias-Rodriguez M.D."/>
            <person name="Jenkins J."/>
            <person name="Jones B.M."/>
            <person name="Lawson T."/>
            <person name="Leese F."/>
            <person name="Lindquist E."/>
            <person name="Lobanov A."/>
            <person name="Lomsadze A."/>
            <person name="Malik S.B."/>
            <person name="Marsh M.E."/>
            <person name="Mackinder L."/>
            <person name="Mock T."/>
            <person name="Mueller-Roeber B."/>
            <person name="Pagarete A."/>
            <person name="Parker M."/>
            <person name="Probert I."/>
            <person name="Quesneville H."/>
            <person name="Raines C."/>
            <person name="Rensing S.A."/>
            <person name="Riano-Pachon D.M."/>
            <person name="Richier S."/>
            <person name="Rokitta S."/>
            <person name="Shiraiwa Y."/>
            <person name="Soanes D.M."/>
            <person name="van der Giezen M."/>
            <person name="Wahlund T.M."/>
            <person name="Williams B."/>
            <person name="Wilson W."/>
            <person name="Wolfe G."/>
            <person name="Wurch L.L."/>
        </authorList>
    </citation>
    <scope>NUCLEOTIDE SEQUENCE</scope>
</reference>
<feature type="transmembrane region" description="Helical" evidence="7">
    <location>
        <begin position="135"/>
        <end position="154"/>
    </location>
</feature>